<dbReference type="InterPro" id="IPR011683">
    <property type="entry name" value="Glyco_hydro_53"/>
</dbReference>
<dbReference type="GeneID" id="63694986"/>
<dbReference type="OrthoDB" id="110914at2759"/>
<evidence type="ECO:0000256" key="5">
    <source>
        <dbReference type="ARBA" id="ARBA00023295"/>
    </source>
</evidence>
<sequence>MHLLSLLSLSTLTTAALTYRGADISSLLIEEDAGKSYKNANGQTEALETILAGNGVNSVRQRIWVNPSDGSYDLDYNVELAKRVKDAGMGVYLDLHLSDTWADPSDQTTPSGWSTTDIDTLTWQVYNHTIDVCNTFASNNLDVEIISIGNEIRNGLLWPLGKTDSSDGYYNIAKILHSGAWGVKDSDLSTTPKIMFHLDNGWDWESQKYFYDSVLASDTALESSDFDLIGVSYYPFYNADATLSVLESSLKNLQSSYSKDVVVVETDWPVTCSSPEYDFPSDVSSIAFSADGQRSFLEKLANTISTAGGVGLYYWEPAWIENAGLGSSCEDNLMVEQEGEVRGSVSVFGDL</sequence>
<keyword evidence="4 6" id="KW-0378">Hydrolase</keyword>
<feature type="chain" id="PRO_5013153108" description="Arabinogalactan endo-beta-1,4-galactanase" evidence="7">
    <location>
        <begin position="16"/>
        <end position="351"/>
    </location>
</feature>
<protein>
    <recommendedName>
        <fullName evidence="3 6">Arabinogalactan endo-beta-1,4-galactanase</fullName>
        <ecNumber evidence="3 6">3.2.1.89</ecNumber>
    </recommendedName>
</protein>
<evidence type="ECO:0000256" key="3">
    <source>
        <dbReference type="ARBA" id="ARBA00012556"/>
    </source>
</evidence>
<comment type="similarity">
    <text evidence="2 6">Belongs to the glycosyl hydrolase 53 family.</text>
</comment>
<keyword evidence="9" id="KW-1185">Reference proteome</keyword>
<feature type="signal peptide" evidence="7">
    <location>
        <begin position="1"/>
        <end position="15"/>
    </location>
</feature>
<evidence type="ECO:0000256" key="1">
    <source>
        <dbReference type="ARBA" id="ARBA00001695"/>
    </source>
</evidence>
<evidence type="ECO:0000313" key="9">
    <source>
        <dbReference type="Proteomes" id="UP000019804"/>
    </source>
</evidence>
<dbReference type="EMBL" id="KK088411">
    <property type="protein sequence ID" value="EYE99450.1"/>
    <property type="molecule type" value="Genomic_DNA"/>
</dbReference>
<dbReference type="STRING" id="1388766.A0A017ST38"/>
<reference evidence="9" key="1">
    <citation type="journal article" date="2014" name="Nat. Commun.">
        <title>Genomic adaptations of the halophilic Dead Sea filamentous fungus Eurotium rubrum.</title>
        <authorList>
            <person name="Kis-Papo T."/>
            <person name="Weig A.R."/>
            <person name="Riley R."/>
            <person name="Persoh D."/>
            <person name="Salamov A."/>
            <person name="Sun H."/>
            <person name="Lipzen A."/>
            <person name="Wasser S.P."/>
            <person name="Rambold G."/>
            <person name="Grigoriev I.V."/>
            <person name="Nevo E."/>
        </authorList>
    </citation>
    <scope>NUCLEOTIDE SEQUENCE [LARGE SCALE GENOMIC DNA]</scope>
    <source>
        <strain evidence="9">CBS 135680</strain>
    </source>
</reference>
<evidence type="ECO:0000256" key="4">
    <source>
        <dbReference type="ARBA" id="ARBA00022801"/>
    </source>
</evidence>
<dbReference type="PANTHER" id="PTHR34983">
    <property type="entry name" value="ARABINOGALACTAN ENDO-BETA-1,4-GALACTANASE A"/>
    <property type="match status" value="1"/>
</dbReference>
<dbReference type="InterPro" id="IPR017853">
    <property type="entry name" value="GH"/>
</dbReference>
<dbReference type="AlphaFoldDB" id="A0A017ST38"/>
<dbReference type="GO" id="GO:0015926">
    <property type="term" value="F:glucosidase activity"/>
    <property type="evidence" value="ECO:0007669"/>
    <property type="project" value="InterPro"/>
</dbReference>
<dbReference type="EC" id="3.2.1.89" evidence="3 6"/>
<dbReference type="FunFam" id="3.20.20.80:FF:000077">
    <property type="entry name" value="Arabinogalactan endo-beta-1,4-galactanase"/>
    <property type="match status" value="1"/>
</dbReference>
<dbReference type="Gene3D" id="3.20.20.80">
    <property type="entry name" value="Glycosidases"/>
    <property type="match status" value="1"/>
</dbReference>
<keyword evidence="7" id="KW-0732">Signal</keyword>
<dbReference type="SUPFAM" id="SSF51445">
    <property type="entry name" value="(Trans)glycosidases"/>
    <property type="match status" value="1"/>
</dbReference>
<comment type="catalytic activity">
    <reaction evidence="1 6">
        <text>The enzyme specifically hydrolyzes (1-&gt;4)-beta-D-galactosidic linkages in type I arabinogalactans.</text>
        <dbReference type="EC" id="3.2.1.89"/>
    </reaction>
</comment>
<proteinExistence type="inferred from homology"/>
<keyword evidence="5 6" id="KW-0326">Glycosidase</keyword>
<evidence type="ECO:0000256" key="7">
    <source>
        <dbReference type="SAM" id="SignalP"/>
    </source>
</evidence>
<dbReference type="Proteomes" id="UP000019804">
    <property type="component" value="Unassembled WGS sequence"/>
</dbReference>
<evidence type="ECO:0000313" key="8">
    <source>
        <dbReference type="EMBL" id="EYE99450.1"/>
    </source>
</evidence>
<dbReference type="PANTHER" id="PTHR34983:SF1">
    <property type="entry name" value="ARABINOGALACTAN ENDO-BETA-1,4-GALACTANASE A"/>
    <property type="match status" value="1"/>
</dbReference>
<dbReference type="HOGENOM" id="CLU_011259_0_0_1"/>
<name>A0A017ST38_ASPRC</name>
<organism evidence="8 9">
    <name type="scientific">Aspergillus ruber (strain CBS 135680)</name>
    <dbReference type="NCBI Taxonomy" id="1388766"/>
    <lineage>
        <taxon>Eukaryota</taxon>
        <taxon>Fungi</taxon>
        <taxon>Dikarya</taxon>
        <taxon>Ascomycota</taxon>
        <taxon>Pezizomycotina</taxon>
        <taxon>Eurotiomycetes</taxon>
        <taxon>Eurotiomycetidae</taxon>
        <taxon>Eurotiales</taxon>
        <taxon>Aspergillaceae</taxon>
        <taxon>Aspergillus</taxon>
        <taxon>Aspergillus subgen. Aspergillus</taxon>
    </lineage>
</organism>
<accession>A0A017ST38</accession>
<dbReference type="GO" id="GO:0031218">
    <property type="term" value="F:arabinogalactan endo-1,4-beta-galactosidase activity"/>
    <property type="evidence" value="ECO:0007669"/>
    <property type="project" value="UniProtKB-EC"/>
</dbReference>
<dbReference type="RefSeq" id="XP_040643138.1">
    <property type="nucleotide sequence ID" value="XM_040779862.1"/>
</dbReference>
<gene>
    <name evidence="8" type="ORF">EURHEDRAFT_398641</name>
</gene>
<evidence type="ECO:0000256" key="2">
    <source>
        <dbReference type="ARBA" id="ARBA00010687"/>
    </source>
</evidence>
<evidence type="ECO:0000256" key="6">
    <source>
        <dbReference type="RuleBase" id="RU361192"/>
    </source>
</evidence>
<dbReference type="GO" id="GO:0045490">
    <property type="term" value="P:pectin catabolic process"/>
    <property type="evidence" value="ECO:0007669"/>
    <property type="project" value="TreeGrafter"/>
</dbReference>
<dbReference type="Pfam" id="PF07745">
    <property type="entry name" value="Glyco_hydro_53"/>
    <property type="match status" value="1"/>
</dbReference>